<evidence type="ECO:0000313" key="8">
    <source>
        <dbReference type="Proteomes" id="UP000824081"/>
    </source>
</evidence>
<evidence type="ECO:0000256" key="2">
    <source>
        <dbReference type="ARBA" id="ARBA00009142"/>
    </source>
</evidence>
<evidence type="ECO:0000256" key="4">
    <source>
        <dbReference type="ARBA" id="ARBA00022989"/>
    </source>
</evidence>
<organism evidence="7 8">
    <name type="scientific">Candidatus Scatosoma pullistercoris</name>
    <dbReference type="NCBI Taxonomy" id="2840934"/>
    <lineage>
        <taxon>Bacteria</taxon>
        <taxon>Bacillati</taxon>
        <taxon>Bacillota</taxon>
        <taxon>Clostridia</taxon>
        <taxon>Candidatus Scatosoma</taxon>
    </lineage>
</organism>
<feature type="transmembrane region" description="Helical" evidence="6">
    <location>
        <begin position="12"/>
        <end position="37"/>
    </location>
</feature>
<evidence type="ECO:0000256" key="1">
    <source>
        <dbReference type="ARBA" id="ARBA00004141"/>
    </source>
</evidence>
<keyword evidence="6" id="KW-1003">Cell membrane</keyword>
<dbReference type="InterPro" id="IPR002781">
    <property type="entry name" value="TM_pro_TauE-like"/>
</dbReference>
<protein>
    <recommendedName>
        <fullName evidence="6">Probable membrane transporter protein</fullName>
    </recommendedName>
</protein>
<dbReference type="EMBL" id="DVMZ01000071">
    <property type="protein sequence ID" value="HIU58989.1"/>
    <property type="molecule type" value="Genomic_DNA"/>
</dbReference>
<dbReference type="PANTHER" id="PTHR43701:SF2">
    <property type="entry name" value="MEMBRANE TRANSPORTER PROTEIN YJNA-RELATED"/>
    <property type="match status" value="1"/>
</dbReference>
<dbReference type="PANTHER" id="PTHR43701">
    <property type="entry name" value="MEMBRANE TRANSPORTER PROTEIN MJ0441-RELATED"/>
    <property type="match status" value="1"/>
</dbReference>
<keyword evidence="5 6" id="KW-0472">Membrane</keyword>
<feature type="transmembrane region" description="Helical" evidence="6">
    <location>
        <begin position="74"/>
        <end position="96"/>
    </location>
</feature>
<feature type="transmembrane region" description="Helical" evidence="6">
    <location>
        <begin position="102"/>
        <end position="120"/>
    </location>
</feature>
<gene>
    <name evidence="7" type="ORF">IAC57_02695</name>
</gene>
<evidence type="ECO:0000256" key="6">
    <source>
        <dbReference type="RuleBase" id="RU363041"/>
    </source>
</evidence>
<dbReference type="Pfam" id="PF01925">
    <property type="entry name" value="TauE"/>
    <property type="match status" value="1"/>
</dbReference>
<keyword evidence="4 6" id="KW-1133">Transmembrane helix</keyword>
<reference evidence="7" key="1">
    <citation type="submission" date="2020-10" db="EMBL/GenBank/DDBJ databases">
        <authorList>
            <person name="Gilroy R."/>
        </authorList>
    </citation>
    <scope>NUCLEOTIDE SEQUENCE</scope>
    <source>
        <strain evidence="7">11687</strain>
    </source>
</reference>
<keyword evidence="3 6" id="KW-0812">Transmembrane</keyword>
<name>A0A9D1MEW5_9FIRM</name>
<evidence type="ECO:0000256" key="5">
    <source>
        <dbReference type="ARBA" id="ARBA00023136"/>
    </source>
</evidence>
<dbReference type="InterPro" id="IPR051598">
    <property type="entry name" value="TSUP/Inactive_protease-like"/>
</dbReference>
<evidence type="ECO:0000256" key="3">
    <source>
        <dbReference type="ARBA" id="ARBA00022692"/>
    </source>
</evidence>
<comment type="subcellular location">
    <subcellularLocation>
        <location evidence="6">Cell membrane</location>
        <topology evidence="6">Multi-pass membrane protein</topology>
    </subcellularLocation>
    <subcellularLocation>
        <location evidence="1">Membrane</location>
        <topology evidence="1">Multi-pass membrane protein</topology>
    </subcellularLocation>
</comment>
<sequence length="122" mass="12600">MEKSAGKRWERIVCGCAAGAANSVFGGGGGMLAVPLLQKTGLPARKAHATAILVILPVSLLTFVLYAARGIYDFSVLIPTSVGVTAGGFVGARLLGSLPRKTVGVIFALLQAFAGLWLLFAR</sequence>
<dbReference type="GO" id="GO:0005886">
    <property type="term" value="C:plasma membrane"/>
    <property type="evidence" value="ECO:0007669"/>
    <property type="project" value="UniProtKB-SubCell"/>
</dbReference>
<proteinExistence type="inferred from homology"/>
<comment type="similarity">
    <text evidence="2 6">Belongs to the 4-toluene sulfonate uptake permease (TSUP) (TC 2.A.102) family.</text>
</comment>
<evidence type="ECO:0000313" key="7">
    <source>
        <dbReference type="EMBL" id="HIU58989.1"/>
    </source>
</evidence>
<dbReference type="Proteomes" id="UP000824081">
    <property type="component" value="Unassembled WGS sequence"/>
</dbReference>
<comment type="caution">
    <text evidence="7">The sequence shown here is derived from an EMBL/GenBank/DDBJ whole genome shotgun (WGS) entry which is preliminary data.</text>
</comment>
<reference evidence="7" key="2">
    <citation type="journal article" date="2021" name="PeerJ">
        <title>Extensive microbial diversity within the chicken gut microbiome revealed by metagenomics and culture.</title>
        <authorList>
            <person name="Gilroy R."/>
            <person name="Ravi A."/>
            <person name="Getino M."/>
            <person name="Pursley I."/>
            <person name="Horton D.L."/>
            <person name="Alikhan N.F."/>
            <person name="Baker D."/>
            <person name="Gharbi K."/>
            <person name="Hall N."/>
            <person name="Watson M."/>
            <person name="Adriaenssens E.M."/>
            <person name="Foster-Nyarko E."/>
            <person name="Jarju S."/>
            <person name="Secka A."/>
            <person name="Antonio M."/>
            <person name="Oren A."/>
            <person name="Chaudhuri R.R."/>
            <person name="La Ragione R."/>
            <person name="Hildebrand F."/>
            <person name="Pallen M.J."/>
        </authorList>
    </citation>
    <scope>NUCLEOTIDE SEQUENCE</scope>
    <source>
        <strain evidence="7">11687</strain>
    </source>
</reference>
<dbReference type="AlphaFoldDB" id="A0A9D1MEW5"/>
<feature type="transmembrane region" description="Helical" evidence="6">
    <location>
        <begin position="49"/>
        <end position="67"/>
    </location>
</feature>
<accession>A0A9D1MEW5</accession>